<dbReference type="EMBL" id="PVTX01000008">
    <property type="protein sequence ID" value="PRZ05183.1"/>
    <property type="molecule type" value="Genomic_DNA"/>
</dbReference>
<evidence type="ECO:0000259" key="2">
    <source>
        <dbReference type="Pfam" id="PF08327"/>
    </source>
</evidence>
<evidence type="ECO:0000313" key="3">
    <source>
        <dbReference type="EMBL" id="PRZ05183.1"/>
    </source>
</evidence>
<sequence length="171" mass="19172">MTAIVDRDHANKQLTVQRSVRGAAALVWSCWTEPGHLRQWWGPRGWRSDHFELELRPGGVWRYRLRPDREHGADEEHWGRAVYDVVDPYSSLSFLDGSCTPDGTPIPGTDQPTHVSIKESAPSRCEVRIVVRFPSVHALEQAEPTGMVDGFTGALARLDEYVRPGSGKARS</sequence>
<dbReference type="SUPFAM" id="SSF55961">
    <property type="entry name" value="Bet v1-like"/>
    <property type="match status" value="1"/>
</dbReference>
<evidence type="ECO:0000313" key="4">
    <source>
        <dbReference type="Proteomes" id="UP000239895"/>
    </source>
</evidence>
<name>A0ABX5EDH5_9MICO</name>
<dbReference type="InterPro" id="IPR023393">
    <property type="entry name" value="START-like_dom_sf"/>
</dbReference>
<dbReference type="CDD" id="cd07814">
    <property type="entry name" value="SRPBCC_CalC_Aha1-like"/>
    <property type="match status" value="1"/>
</dbReference>
<comment type="caution">
    <text evidence="3">The sequence shown here is derived from an EMBL/GenBank/DDBJ whole genome shotgun (WGS) entry which is preliminary data.</text>
</comment>
<gene>
    <name evidence="3" type="ORF">BCL65_108163</name>
</gene>
<dbReference type="RefSeq" id="WP_106268597.1">
    <property type="nucleotide sequence ID" value="NZ_PVTX01000008.1"/>
</dbReference>
<dbReference type="Pfam" id="PF08327">
    <property type="entry name" value="AHSA1"/>
    <property type="match status" value="1"/>
</dbReference>
<organism evidence="3 4">
    <name type="scientific">Isoptericola halotolerans</name>
    <dbReference type="NCBI Taxonomy" id="300560"/>
    <lineage>
        <taxon>Bacteria</taxon>
        <taxon>Bacillati</taxon>
        <taxon>Actinomycetota</taxon>
        <taxon>Actinomycetes</taxon>
        <taxon>Micrococcales</taxon>
        <taxon>Promicromonosporaceae</taxon>
        <taxon>Isoptericola</taxon>
    </lineage>
</organism>
<proteinExistence type="inferred from homology"/>
<protein>
    <submittedName>
        <fullName evidence="3">Uncharacterized protein YndB with AHSA1/START domain</fullName>
    </submittedName>
</protein>
<comment type="similarity">
    <text evidence="1">Belongs to the AHA1 family.</text>
</comment>
<dbReference type="Gene3D" id="3.30.530.20">
    <property type="match status" value="1"/>
</dbReference>
<keyword evidence="4" id="KW-1185">Reference proteome</keyword>
<feature type="domain" description="Activator of Hsp90 ATPase homologue 1/2-like C-terminal" evidence="2">
    <location>
        <begin position="24"/>
        <end position="162"/>
    </location>
</feature>
<reference evidence="3 4" key="1">
    <citation type="submission" date="2018-03" db="EMBL/GenBank/DDBJ databases">
        <title>Comparative analysis of microorganisms from saline springs in Andes Mountain Range, Colombia.</title>
        <authorList>
            <person name="Rubin E."/>
        </authorList>
    </citation>
    <scope>NUCLEOTIDE SEQUENCE [LARGE SCALE GENOMIC DNA]</scope>
    <source>
        <strain evidence="3 4">CG 23</strain>
    </source>
</reference>
<dbReference type="InterPro" id="IPR013538">
    <property type="entry name" value="ASHA1/2-like_C"/>
</dbReference>
<evidence type="ECO:0000256" key="1">
    <source>
        <dbReference type="ARBA" id="ARBA00006817"/>
    </source>
</evidence>
<dbReference type="Proteomes" id="UP000239895">
    <property type="component" value="Unassembled WGS sequence"/>
</dbReference>
<accession>A0ABX5EDH5</accession>